<dbReference type="EMBL" id="JACHHZ010000004">
    <property type="protein sequence ID" value="MBB6094658.1"/>
    <property type="molecule type" value="Genomic_DNA"/>
</dbReference>
<evidence type="ECO:0000313" key="8">
    <source>
        <dbReference type="Proteomes" id="UP000588068"/>
    </source>
</evidence>
<dbReference type="SUPFAM" id="SSF63829">
    <property type="entry name" value="Calcium-dependent phosphotriesterase"/>
    <property type="match status" value="2"/>
</dbReference>
<dbReference type="InterPro" id="IPR011712">
    <property type="entry name" value="Sig_transdc_His_kin_sub3_dim/P"/>
</dbReference>
<evidence type="ECO:0000313" key="7">
    <source>
        <dbReference type="EMBL" id="MBB6094658.1"/>
    </source>
</evidence>
<dbReference type="Gene3D" id="3.30.565.10">
    <property type="entry name" value="Histidine kinase-like ATPase, C-terminal domain"/>
    <property type="match status" value="1"/>
</dbReference>
<keyword evidence="3" id="KW-0902">Two-component regulatory system</keyword>
<dbReference type="GO" id="GO:0046983">
    <property type="term" value="F:protein dimerization activity"/>
    <property type="evidence" value="ECO:0007669"/>
    <property type="project" value="InterPro"/>
</dbReference>
<evidence type="ECO:0000256" key="2">
    <source>
        <dbReference type="ARBA" id="ARBA00022777"/>
    </source>
</evidence>
<dbReference type="AlphaFoldDB" id="A0A841HRE9"/>
<dbReference type="InterPro" id="IPR003594">
    <property type="entry name" value="HATPase_dom"/>
</dbReference>
<dbReference type="Gene3D" id="2.60.40.10">
    <property type="entry name" value="Immunoglobulins"/>
    <property type="match status" value="1"/>
</dbReference>
<feature type="signal peptide" evidence="5">
    <location>
        <begin position="1"/>
        <end position="23"/>
    </location>
</feature>
<dbReference type="InterPro" id="IPR011123">
    <property type="entry name" value="Y_Y_Y"/>
</dbReference>
<dbReference type="InterPro" id="IPR013783">
    <property type="entry name" value="Ig-like_fold"/>
</dbReference>
<keyword evidence="4" id="KW-0472">Membrane</keyword>
<feature type="transmembrane region" description="Helical" evidence="4">
    <location>
        <begin position="739"/>
        <end position="759"/>
    </location>
</feature>
<dbReference type="Pfam" id="PF07495">
    <property type="entry name" value="Y_Y_Y"/>
    <property type="match status" value="1"/>
</dbReference>
<dbReference type="SMART" id="SM00387">
    <property type="entry name" value="HATPase_c"/>
    <property type="match status" value="1"/>
</dbReference>
<evidence type="ECO:0000256" key="3">
    <source>
        <dbReference type="ARBA" id="ARBA00023012"/>
    </source>
</evidence>
<keyword evidence="2 7" id="KW-0418">Kinase</keyword>
<dbReference type="PANTHER" id="PTHR24421:SF62">
    <property type="entry name" value="SENSORY TRANSDUCTION HISTIDINE KINASE"/>
    <property type="match status" value="1"/>
</dbReference>
<organism evidence="7 8">
    <name type="scientific">Povalibacter uvarum</name>
    <dbReference type="NCBI Taxonomy" id="732238"/>
    <lineage>
        <taxon>Bacteria</taxon>
        <taxon>Pseudomonadati</taxon>
        <taxon>Pseudomonadota</taxon>
        <taxon>Gammaproteobacteria</taxon>
        <taxon>Steroidobacterales</taxon>
        <taxon>Steroidobacteraceae</taxon>
        <taxon>Povalibacter</taxon>
    </lineage>
</organism>
<accession>A0A841HRE9</accession>
<dbReference type="InterPro" id="IPR050482">
    <property type="entry name" value="Sensor_HK_TwoCompSys"/>
</dbReference>
<dbReference type="Proteomes" id="UP000588068">
    <property type="component" value="Unassembled WGS sequence"/>
</dbReference>
<dbReference type="Gene3D" id="1.20.5.1930">
    <property type="match status" value="1"/>
</dbReference>
<dbReference type="GO" id="GO:0016020">
    <property type="term" value="C:membrane"/>
    <property type="evidence" value="ECO:0007669"/>
    <property type="project" value="InterPro"/>
</dbReference>
<evidence type="ECO:0000256" key="4">
    <source>
        <dbReference type="SAM" id="Phobius"/>
    </source>
</evidence>
<keyword evidence="4" id="KW-0812">Transmembrane</keyword>
<gene>
    <name evidence="7" type="ORF">HNQ60_003545</name>
</gene>
<dbReference type="InterPro" id="IPR036890">
    <property type="entry name" value="HATPase_C_sf"/>
</dbReference>
<dbReference type="InterPro" id="IPR015943">
    <property type="entry name" value="WD40/YVTN_repeat-like_dom_sf"/>
</dbReference>
<keyword evidence="4" id="KW-1133">Transmembrane helix</keyword>
<keyword evidence="5" id="KW-0732">Signal</keyword>
<evidence type="ECO:0000256" key="5">
    <source>
        <dbReference type="SAM" id="SignalP"/>
    </source>
</evidence>
<dbReference type="Gene3D" id="2.130.10.10">
    <property type="entry name" value="YVTN repeat-like/Quinoprotein amine dehydrogenase"/>
    <property type="match status" value="3"/>
</dbReference>
<dbReference type="PROSITE" id="PS51257">
    <property type="entry name" value="PROKAR_LIPOPROTEIN"/>
    <property type="match status" value="1"/>
</dbReference>
<evidence type="ECO:0000256" key="1">
    <source>
        <dbReference type="ARBA" id="ARBA00022679"/>
    </source>
</evidence>
<dbReference type="SUPFAM" id="SSF63825">
    <property type="entry name" value="YWTD domain"/>
    <property type="match status" value="1"/>
</dbReference>
<reference evidence="7 8" key="1">
    <citation type="submission" date="2020-08" db="EMBL/GenBank/DDBJ databases">
        <title>Genomic Encyclopedia of Type Strains, Phase IV (KMG-IV): sequencing the most valuable type-strain genomes for metagenomic binning, comparative biology and taxonomic classification.</title>
        <authorList>
            <person name="Goeker M."/>
        </authorList>
    </citation>
    <scope>NUCLEOTIDE SEQUENCE [LARGE SCALE GENOMIC DNA]</scope>
    <source>
        <strain evidence="7 8">DSM 26723</strain>
    </source>
</reference>
<keyword evidence="1" id="KW-0808">Transferase</keyword>
<dbReference type="CDD" id="cd16917">
    <property type="entry name" value="HATPase_UhpB-NarQ-NarX-like"/>
    <property type="match status" value="1"/>
</dbReference>
<protein>
    <submittedName>
        <fullName evidence="7">Signal transduction histidine kinase/ligand-binding sensor domain-containing protein</fullName>
    </submittedName>
</protein>
<feature type="chain" id="PRO_5032608072" evidence="5">
    <location>
        <begin position="24"/>
        <end position="1011"/>
    </location>
</feature>
<dbReference type="Pfam" id="PF02518">
    <property type="entry name" value="HATPase_c"/>
    <property type="match status" value="1"/>
</dbReference>
<name>A0A841HRE9_9GAMM</name>
<sequence>MESRLRTILLFALGMLSCVPAGALDRDLTLTQFNHRTWDQRDLAPTGVESFAQMSDGTFWLGGRDGLSAFDGNRFDPLRAVEGQNLPSTKIAALLAASGGRLWVGYKSGGASLIKDGHLTNFTANEGLPEGCVHTLAQDHDRAIWAATDGGLARFDGTRWQQVPLGNGAPVLRVFVSREGTVWAVTANAVFARAHGESDFALAFEREYPGSARGMAQAPDGMLWLSEQDHGVVLFDPLRRDIKPRRLFANRQIDSLLIDRDGTLWMTGDRLQRVVLPTDGSIAGDLPVQEFDQPQGLSGHLTGGLFEDREGIVWAGTTSGIDALNRGNVVKLPLPVLEGTEKTLIAGDAGQIWVSSSRGALLQIDTDGQRSQIHASSFTAGTRTAQGAIWFGGPTGIARLLDGRLHPTPLPDEAAGHDVNAMTADRGGVLWISVDGKGMFRFKDGHWLEGLPANLPSEPALAAVADDRGDLWFGYRDDRLARITGDRVQLFTAADGLATGTSTVLHAKGTDLWVAGEKALMHFDGTKFRKLVPITCQPFVGIAGMAAVGDDLWVFRSTGISRIDSWSQYRGGSGDAQVTCKTYSAFDGLNGSPQDRRPALIRGTDDRLWIATGNGISWIDPLRIVPNPLAPLLTIKTVSYDDTYRHPVQGMELPPGTTDVQIRYAAWSMTVPERVLFRYRLDGLSKDWRLTSGERRAEYTNLGPGHYRFQLQAANEDHVWNEVGATIHFVILPKFYQTWWFRGLCVLAFVVLLLVLTRIQVRSANARLRARLEERMLERERIARELHDTLLQGLQGLILRFQSVAARIPAQEPSRAMMEKVLERADDVMIESRDRVKDLRSFNGGSGDLAQDIAATGRDLLIDARTQVRVAAHGAPRDLHPIVREEAFLVAREALTNAARHAKANGIEVDVFYDRAALRVVIRDDGNGIDPLILRAGGRDGHWGLLGMRERAKKMRAHMNIWSRVGAGTEVELRVPAGLAYRTPVRHSRWFPIPDHRAAADTRDLESTKES</sequence>
<evidence type="ECO:0000259" key="6">
    <source>
        <dbReference type="SMART" id="SM00387"/>
    </source>
</evidence>
<dbReference type="SUPFAM" id="SSF55874">
    <property type="entry name" value="ATPase domain of HSP90 chaperone/DNA topoisomerase II/histidine kinase"/>
    <property type="match status" value="1"/>
</dbReference>
<feature type="domain" description="Histidine kinase/HSP90-like ATPase" evidence="6">
    <location>
        <begin position="882"/>
        <end position="979"/>
    </location>
</feature>
<dbReference type="RefSeq" id="WP_184334067.1">
    <property type="nucleotide sequence ID" value="NZ_JACHHZ010000004.1"/>
</dbReference>
<comment type="caution">
    <text evidence="7">The sequence shown here is derived from an EMBL/GenBank/DDBJ whole genome shotgun (WGS) entry which is preliminary data.</text>
</comment>
<dbReference type="PANTHER" id="PTHR24421">
    <property type="entry name" value="NITRATE/NITRITE SENSOR PROTEIN NARX-RELATED"/>
    <property type="match status" value="1"/>
</dbReference>
<proteinExistence type="predicted"/>
<dbReference type="Pfam" id="PF07730">
    <property type="entry name" value="HisKA_3"/>
    <property type="match status" value="1"/>
</dbReference>
<keyword evidence="8" id="KW-1185">Reference proteome</keyword>
<dbReference type="GO" id="GO:0000155">
    <property type="term" value="F:phosphorelay sensor kinase activity"/>
    <property type="evidence" value="ECO:0007669"/>
    <property type="project" value="InterPro"/>
</dbReference>